<gene>
    <name evidence="4" type="ORF">LX83_002728</name>
</gene>
<feature type="region of interest" description="Disordered" evidence="1">
    <location>
        <begin position="328"/>
        <end position="410"/>
    </location>
</feature>
<dbReference type="PANTHER" id="PTHR33371">
    <property type="entry name" value="INTERMEMBRANE PHOSPHOLIPID TRANSPORT SYSTEM BINDING PROTEIN MLAD-RELATED"/>
    <property type="match status" value="1"/>
</dbReference>
<dbReference type="RefSeq" id="WP_253771209.1">
    <property type="nucleotide sequence ID" value="NZ_JAMTCK010000006.1"/>
</dbReference>
<organism evidence="4 5">
    <name type="scientific">Goodfellowiella coeruleoviolacea</name>
    <dbReference type="NCBI Taxonomy" id="334858"/>
    <lineage>
        <taxon>Bacteria</taxon>
        <taxon>Bacillati</taxon>
        <taxon>Actinomycetota</taxon>
        <taxon>Actinomycetes</taxon>
        <taxon>Pseudonocardiales</taxon>
        <taxon>Pseudonocardiaceae</taxon>
        <taxon>Goodfellowiella</taxon>
    </lineage>
</organism>
<reference evidence="4" key="1">
    <citation type="submission" date="2022-06" db="EMBL/GenBank/DDBJ databases">
        <title>Genomic Encyclopedia of Archaeal and Bacterial Type Strains, Phase II (KMG-II): from individual species to whole genera.</title>
        <authorList>
            <person name="Goeker M."/>
        </authorList>
    </citation>
    <scope>NUCLEOTIDE SEQUENCE</scope>
    <source>
        <strain evidence="4">DSM 43935</strain>
    </source>
</reference>
<feature type="compositionally biased region" description="Low complexity" evidence="1">
    <location>
        <begin position="381"/>
        <end position="397"/>
    </location>
</feature>
<dbReference type="GO" id="GO:0005576">
    <property type="term" value="C:extracellular region"/>
    <property type="evidence" value="ECO:0007669"/>
    <property type="project" value="TreeGrafter"/>
</dbReference>
<dbReference type="Proteomes" id="UP001206128">
    <property type="component" value="Unassembled WGS sequence"/>
</dbReference>
<proteinExistence type="predicted"/>
<dbReference type="EMBL" id="JAMTCK010000006">
    <property type="protein sequence ID" value="MCP2165869.1"/>
    <property type="molecule type" value="Genomic_DNA"/>
</dbReference>
<evidence type="ECO:0000259" key="2">
    <source>
        <dbReference type="Pfam" id="PF02470"/>
    </source>
</evidence>
<evidence type="ECO:0000313" key="5">
    <source>
        <dbReference type="Proteomes" id="UP001206128"/>
    </source>
</evidence>
<dbReference type="Pfam" id="PF11887">
    <property type="entry name" value="Mce4_CUP1"/>
    <property type="match status" value="1"/>
</dbReference>
<dbReference type="InterPro" id="IPR024516">
    <property type="entry name" value="Mce_C"/>
</dbReference>
<dbReference type="Pfam" id="PF02470">
    <property type="entry name" value="MlaD"/>
    <property type="match status" value="1"/>
</dbReference>
<dbReference type="AlphaFoldDB" id="A0AAE3GEK3"/>
<evidence type="ECO:0000313" key="4">
    <source>
        <dbReference type="EMBL" id="MCP2165869.1"/>
    </source>
</evidence>
<dbReference type="InterPro" id="IPR052336">
    <property type="entry name" value="MlaD_Phospholipid_Transporter"/>
</dbReference>
<evidence type="ECO:0000256" key="1">
    <source>
        <dbReference type="SAM" id="MobiDB-lite"/>
    </source>
</evidence>
<dbReference type="NCBIfam" id="TIGR00996">
    <property type="entry name" value="Mtu_fam_mce"/>
    <property type="match status" value="1"/>
</dbReference>
<name>A0AAE3GEK3_9PSEU</name>
<dbReference type="InterPro" id="IPR005693">
    <property type="entry name" value="Mce"/>
</dbReference>
<sequence>MSGRGAMARVRLRLLGLVFVVVIALLVATSVAVYQKVFTPVVSVLLRTDHVGNQLQAASDVKARGLIVGEVRQIRTRGDGAELELALQPDKVGLLPKNVSARLLPKTLFGERYVNLVLPERPAAEHLAAGDVIDQDRSSSAIELERVLSDLMPMLQAVQPQKLASTLTAVSQALQGRGEDLGDTLVRLNSYLAEFNPHLPTLEADLRELATLADTYQTAAPDLIQALDDATVTSRTIAEQRANLEALYGGVTTAAQDLTGFLRANKDNLIRLTEASRPTLELLAEYAPEYPCLLKGLTDFKPVMDKAFGAGTDEPGLHVTLEITVNRGKYRPNQDEPEYRDKRGPRCYDEYPAPQYPPDGPIRDGSTPPPAGTSTGGSVLGTAGSADATSPSAAAVGAGSGLGLPNSPQERGFLASLLAPQLGVSPQQVPGWSSLLVGPLYRGAEVTLK</sequence>
<dbReference type="GO" id="GO:0051701">
    <property type="term" value="P:biological process involved in interaction with host"/>
    <property type="evidence" value="ECO:0007669"/>
    <property type="project" value="TreeGrafter"/>
</dbReference>
<feature type="domain" description="Mce/MlaD" evidence="2">
    <location>
        <begin position="44"/>
        <end position="117"/>
    </location>
</feature>
<dbReference type="PANTHER" id="PTHR33371:SF19">
    <property type="entry name" value="MCE-FAMILY PROTEIN MCE4A"/>
    <property type="match status" value="1"/>
</dbReference>
<accession>A0AAE3GEK3</accession>
<evidence type="ECO:0000259" key="3">
    <source>
        <dbReference type="Pfam" id="PF11887"/>
    </source>
</evidence>
<protein>
    <submittedName>
        <fullName evidence="4">Virulence factor Mce family protein</fullName>
    </submittedName>
</protein>
<keyword evidence="5" id="KW-1185">Reference proteome</keyword>
<feature type="domain" description="Mammalian cell entry C-terminal" evidence="3">
    <location>
        <begin position="124"/>
        <end position="345"/>
    </location>
</feature>
<feature type="compositionally biased region" description="Basic and acidic residues" evidence="1">
    <location>
        <begin position="332"/>
        <end position="349"/>
    </location>
</feature>
<comment type="caution">
    <text evidence="4">The sequence shown here is derived from an EMBL/GenBank/DDBJ whole genome shotgun (WGS) entry which is preliminary data.</text>
</comment>
<dbReference type="InterPro" id="IPR003399">
    <property type="entry name" value="Mce/MlaD"/>
</dbReference>